<dbReference type="RefSeq" id="WP_036153581.1">
    <property type="nucleotide sequence ID" value="NZ_AVCX01000007.1"/>
</dbReference>
<organism evidence="1 2">
    <name type="scientific">Lysinibacillus odysseyi 34hs-1 = NBRC 100172</name>
    <dbReference type="NCBI Taxonomy" id="1220589"/>
    <lineage>
        <taxon>Bacteria</taxon>
        <taxon>Bacillati</taxon>
        <taxon>Bacillota</taxon>
        <taxon>Bacilli</taxon>
        <taxon>Bacillales</taxon>
        <taxon>Bacillaceae</taxon>
        <taxon>Lysinibacillus</taxon>
    </lineage>
</organism>
<protein>
    <submittedName>
        <fullName evidence="1">Uncharacterized protein</fullName>
    </submittedName>
</protein>
<evidence type="ECO:0000313" key="1">
    <source>
        <dbReference type="EMBL" id="KGR85312.1"/>
    </source>
</evidence>
<name>A0A0A3JE76_9BACI</name>
<dbReference type="AlphaFoldDB" id="A0A0A3JE76"/>
<dbReference type="EMBL" id="JPVP01000054">
    <property type="protein sequence ID" value="KGR85312.1"/>
    <property type="molecule type" value="Genomic_DNA"/>
</dbReference>
<keyword evidence="2" id="KW-1185">Reference proteome</keyword>
<proteinExistence type="predicted"/>
<accession>A0A0A3JE76</accession>
<dbReference type="Proteomes" id="UP000030437">
    <property type="component" value="Unassembled WGS sequence"/>
</dbReference>
<sequence length="127" mass="14894">MVYKLVNDYEEIEILLEDIFTEINMRKRMKDVLQNFSLKEGCVVERKAILFKNDLDENDLAQFKIPLDDYHVLIEIDSIASTINEDSQAYLTFEEFYSYLERNIGKYIVQEDEKSALLISVKQGLGI</sequence>
<reference evidence="1 2" key="1">
    <citation type="submission" date="2014-02" db="EMBL/GenBank/DDBJ databases">
        <title>Draft genome sequence of Lysinibacillus odysseyi NBRC 100172.</title>
        <authorList>
            <person name="Zhang F."/>
            <person name="Wang G."/>
            <person name="Zhang L."/>
        </authorList>
    </citation>
    <scope>NUCLEOTIDE SEQUENCE [LARGE SCALE GENOMIC DNA]</scope>
    <source>
        <strain evidence="1 2">NBRC 100172</strain>
    </source>
</reference>
<gene>
    <name evidence="1" type="ORF">CD32_08690</name>
</gene>
<comment type="caution">
    <text evidence="1">The sequence shown here is derived from an EMBL/GenBank/DDBJ whole genome shotgun (WGS) entry which is preliminary data.</text>
</comment>
<evidence type="ECO:0000313" key="2">
    <source>
        <dbReference type="Proteomes" id="UP000030437"/>
    </source>
</evidence>
<dbReference type="eggNOG" id="ENOG5033XFK">
    <property type="taxonomic scope" value="Bacteria"/>
</dbReference>